<evidence type="ECO:0000313" key="2">
    <source>
        <dbReference type="EMBL" id="MFD2800443.1"/>
    </source>
</evidence>
<feature type="region of interest" description="Disordered" evidence="1">
    <location>
        <begin position="1"/>
        <end position="24"/>
    </location>
</feature>
<proteinExistence type="predicted"/>
<comment type="caution">
    <text evidence="2">The sequence shown here is derived from an EMBL/GenBank/DDBJ whole genome shotgun (WGS) entry which is preliminary data.</text>
</comment>
<gene>
    <name evidence="2" type="ORF">ACFS2C_13650</name>
</gene>
<protein>
    <submittedName>
        <fullName evidence="2">Uncharacterized protein</fullName>
    </submittedName>
</protein>
<evidence type="ECO:0000256" key="1">
    <source>
        <dbReference type="SAM" id="MobiDB-lite"/>
    </source>
</evidence>
<name>A0ABW5W909_9PSEU</name>
<reference evidence="3" key="1">
    <citation type="journal article" date="2019" name="Int. J. Syst. Evol. Microbiol.">
        <title>The Global Catalogue of Microorganisms (GCM) 10K type strain sequencing project: providing services to taxonomists for standard genome sequencing and annotation.</title>
        <authorList>
            <consortium name="The Broad Institute Genomics Platform"/>
            <consortium name="The Broad Institute Genome Sequencing Center for Infectious Disease"/>
            <person name="Wu L."/>
            <person name="Ma J."/>
        </authorList>
    </citation>
    <scope>NUCLEOTIDE SEQUENCE [LARGE SCALE GENOMIC DNA]</scope>
    <source>
        <strain evidence="3">IBRC-M 10906</strain>
    </source>
</reference>
<dbReference type="RefSeq" id="WP_377390221.1">
    <property type="nucleotide sequence ID" value="NZ_JBHSAN010000021.1"/>
</dbReference>
<evidence type="ECO:0000313" key="3">
    <source>
        <dbReference type="Proteomes" id="UP001597478"/>
    </source>
</evidence>
<dbReference type="Proteomes" id="UP001597478">
    <property type="component" value="Unassembled WGS sequence"/>
</dbReference>
<sequence length="115" mass="13197">MKQQRNGKKPDVGTNSRIPSVREFRGERTRTSWVLKRLESASKACELAMSQARAILDFNGPEVIELAADDKHELRSRLESVQRSVRVAQRVAQAHMFALEQEMQRLGYETKGRRS</sequence>
<dbReference type="EMBL" id="JBHUOF010000016">
    <property type="protein sequence ID" value="MFD2800443.1"/>
    <property type="molecule type" value="Genomic_DNA"/>
</dbReference>
<organism evidence="2 3">
    <name type="scientific">Prauserella oleivorans</name>
    <dbReference type="NCBI Taxonomy" id="1478153"/>
    <lineage>
        <taxon>Bacteria</taxon>
        <taxon>Bacillati</taxon>
        <taxon>Actinomycetota</taxon>
        <taxon>Actinomycetes</taxon>
        <taxon>Pseudonocardiales</taxon>
        <taxon>Pseudonocardiaceae</taxon>
        <taxon>Prauserella</taxon>
    </lineage>
</organism>
<keyword evidence="3" id="KW-1185">Reference proteome</keyword>
<accession>A0ABW5W909</accession>